<dbReference type="PRINTS" id="PR01755">
    <property type="entry name" value="SECFTRNLCASE"/>
</dbReference>
<keyword evidence="7 10" id="KW-1133">Transmembrane helix</keyword>
<evidence type="ECO:0000256" key="3">
    <source>
        <dbReference type="ARBA" id="ARBA00022475"/>
    </source>
</evidence>
<evidence type="ECO:0000313" key="12">
    <source>
        <dbReference type="EMBL" id="KKU93162.1"/>
    </source>
</evidence>
<evidence type="ECO:0000256" key="2">
    <source>
        <dbReference type="ARBA" id="ARBA00022448"/>
    </source>
</evidence>
<keyword evidence="3 10" id="KW-1003">Cell membrane</keyword>
<dbReference type="Proteomes" id="UP000034462">
    <property type="component" value="Unassembled WGS sequence"/>
</dbReference>
<comment type="subcellular location">
    <subcellularLocation>
        <location evidence="1 10">Cell membrane</location>
        <topology evidence="1 10">Multi-pass membrane protein</topology>
    </subcellularLocation>
</comment>
<evidence type="ECO:0000259" key="11">
    <source>
        <dbReference type="PROSITE" id="PS50156"/>
    </source>
</evidence>
<dbReference type="InterPro" id="IPR005665">
    <property type="entry name" value="SecF_bac"/>
</dbReference>
<evidence type="ECO:0000256" key="5">
    <source>
        <dbReference type="ARBA" id="ARBA00022692"/>
    </source>
</evidence>
<dbReference type="GO" id="GO:0043952">
    <property type="term" value="P:protein transport by the Sec complex"/>
    <property type="evidence" value="ECO:0007669"/>
    <property type="project" value="UniProtKB-UniRule"/>
</dbReference>
<feature type="transmembrane region" description="Helical" evidence="10">
    <location>
        <begin position="259"/>
        <end position="283"/>
    </location>
</feature>
<dbReference type="GO" id="GO:0005886">
    <property type="term" value="C:plasma membrane"/>
    <property type="evidence" value="ECO:0007669"/>
    <property type="project" value="UniProtKB-SubCell"/>
</dbReference>
<comment type="subunit">
    <text evidence="10">Forms a complex with SecD. Part of the essential Sec protein translocation apparatus which comprises SecA, SecYEG and auxiliary proteins SecDF. Other proteins may also be involved.</text>
</comment>
<keyword evidence="4" id="KW-0997">Cell inner membrane</keyword>
<evidence type="ECO:0000256" key="10">
    <source>
        <dbReference type="HAMAP-Rule" id="MF_01464"/>
    </source>
</evidence>
<dbReference type="InterPro" id="IPR022646">
    <property type="entry name" value="SecD/SecF_CS"/>
</dbReference>
<proteinExistence type="inferred from homology"/>
<feature type="domain" description="SSD" evidence="11">
    <location>
        <begin position="121"/>
        <end position="285"/>
    </location>
</feature>
<evidence type="ECO:0000256" key="9">
    <source>
        <dbReference type="ARBA" id="ARBA00023136"/>
    </source>
</evidence>
<dbReference type="GO" id="GO:0065002">
    <property type="term" value="P:intracellular protein transmembrane transport"/>
    <property type="evidence" value="ECO:0007669"/>
    <property type="project" value="UniProtKB-UniRule"/>
</dbReference>
<evidence type="ECO:0000256" key="7">
    <source>
        <dbReference type="ARBA" id="ARBA00022989"/>
    </source>
</evidence>
<dbReference type="GO" id="GO:0006605">
    <property type="term" value="P:protein targeting"/>
    <property type="evidence" value="ECO:0007669"/>
    <property type="project" value="UniProtKB-UniRule"/>
</dbReference>
<comment type="similarity">
    <text evidence="10">Belongs to the SecD/SecF family. SecF subfamily.</text>
</comment>
<dbReference type="InterPro" id="IPR048634">
    <property type="entry name" value="SecD_SecF_C"/>
</dbReference>
<dbReference type="GO" id="GO:0015450">
    <property type="term" value="F:protein-transporting ATPase activity"/>
    <property type="evidence" value="ECO:0007669"/>
    <property type="project" value="InterPro"/>
</dbReference>
<feature type="transmembrane region" description="Helical" evidence="10">
    <location>
        <begin position="152"/>
        <end position="176"/>
    </location>
</feature>
<sequence>MKILDYSKYCLFLSVVLVVASIFAIAVFGLKPGIEFTGGSILGVEYAKERPSLEFVRGRLAGMDVGLVSAQEAGEQGIILRMRDLSEKQHQAVLTVLGSDAREVRFESIGPVIGKELRGKSLILLMLVLGAITLYVMFAFRKMRQPVHPFRWSLAALVALLHDILIPLGALAVLGAMYGEQITIPVVVALLTVAGYSVNDTVVIFDRIRENFLKKTGTDFADTVRKGLEQTLVRSVNTSLTTLLVVLAIVFFGGETLRLFALTLAIGMGAGVWSSLFVAPFVLTRKGKFGLI</sequence>
<dbReference type="InterPro" id="IPR022645">
    <property type="entry name" value="SecD/SecF_bac"/>
</dbReference>
<dbReference type="HAMAP" id="MF_01464_B">
    <property type="entry name" value="SecF_B"/>
    <property type="match status" value="1"/>
</dbReference>
<keyword evidence="8 10" id="KW-0811">Translocation</keyword>
<evidence type="ECO:0000313" key="13">
    <source>
        <dbReference type="Proteomes" id="UP000034462"/>
    </source>
</evidence>
<evidence type="ECO:0000256" key="4">
    <source>
        <dbReference type="ARBA" id="ARBA00022519"/>
    </source>
</evidence>
<dbReference type="Gene3D" id="1.20.1640.10">
    <property type="entry name" value="Multidrug efflux transporter AcrB transmembrane domain"/>
    <property type="match status" value="1"/>
</dbReference>
<dbReference type="PROSITE" id="PS50156">
    <property type="entry name" value="SSD"/>
    <property type="match status" value="1"/>
</dbReference>
<dbReference type="PANTHER" id="PTHR30081">
    <property type="entry name" value="PROTEIN-EXPORT MEMBRANE PROTEIN SEC"/>
    <property type="match status" value="1"/>
</dbReference>
<dbReference type="SUPFAM" id="SSF82866">
    <property type="entry name" value="Multidrug efflux transporter AcrB transmembrane domain"/>
    <property type="match status" value="1"/>
</dbReference>
<comment type="caution">
    <text evidence="12">The sequence shown here is derived from an EMBL/GenBank/DDBJ whole genome shotgun (WGS) entry which is preliminary data.</text>
</comment>
<accession>A0A837INT0</accession>
<evidence type="ECO:0000256" key="8">
    <source>
        <dbReference type="ARBA" id="ARBA00023010"/>
    </source>
</evidence>
<dbReference type="Pfam" id="PF02355">
    <property type="entry name" value="SecD_SecF_C"/>
    <property type="match status" value="1"/>
</dbReference>
<evidence type="ECO:0000256" key="1">
    <source>
        <dbReference type="ARBA" id="ARBA00004651"/>
    </source>
</evidence>
<dbReference type="AlphaFoldDB" id="A0A837INT0"/>
<dbReference type="PANTHER" id="PTHR30081:SF8">
    <property type="entry name" value="PROTEIN TRANSLOCASE SUBUNIT SECF"/>
    <property type="match status" value="1"/>
</dbReference>
<protein>
    <recommendedName>
        <fullName evidence="10">Protein-export membrane protein SecF</fullName>
    </recommendedName>
</protein>
<feature type="transmembrane region" description="Helical" evidence="10">
    <location>
        <begin position="9"/>
        <end position="30"/>
    </location>
</feature>
<reference evidence="12 13" key="1">
    <citation type="journal article" date="2015" name="Nature">
        <title>rRNA introns, odd ribosomes, and small enigmatic genomes across a large radiation of phyla.</title>
        <authorList>
            <person name="Brown C.T."/>
            <person name="Hug L.A."/>
            <person name="Thomas B.C."/>
            <person name="Sharon I."/>
            <person name="Castelle C.J."/>
            <person name="Singh A."/>
            <person name="Wilkins M.J."/>
            <person name="Williams K.H."/>
            <person name="Banfield J.F."/>
        </authorList>
    </citation>
    <scope>NUCLEOTIDE SEQUENCE [LARGE SCALE GENOMIC DNA]</scope>
</reference>
<comment type="function">
    <text evidence="10">Part of the Sec protein translocase complex. Interacts with the SecYEG preprotein conducting channel. SecDF uses the proton motive force (PMF) to complete protein translocation after the ATP-dependent function of SecA.</text>
</comment>
<gene>
    <name evidence="10" type="primary">secF</name>
    <name evidence="12" type="ORF">UY25_C0003G0033</name>
</gene>
<dbReference type="InterPro" id="IPR000731">
    <property type="entry name" value="SSD"/>
</dbReference>
<name>A0A837INT0_9BACT</name>
<keyword evidence="9 10" id="KW-0472">Membrane</keyword>
<dbReference type="InterPro" id="IPR022813">
    <property type="entry name" value="SecD/SecF_arch_bac"/>
</dbReference>
<keyword evidence="6 10" id="KW-0653">Protein transport</keyword>
<dbReference type="EMBL" id="LCPH01000003">
    <property type="protein sequence ID" value="KKU93162.1"/>
    <property type="molecule type" value="Genomic_DNA"/>
</dbReference>
<feature type="transmembrane region" description="Helical" evidence="10">
    <location>
        <begin position="235"/>
        <end position="253"/>
    </location>
</feature>
<evidence type="ECO:0000256" key="6">
    <source>
        <dbReference type="ARBA" id="ARBA00022927"/>
    </source>
</evidence>
<keyword evidence="5 10" id="KW-0812">Transmembrane</keyword>
<organism evidence="12 13">
    <name type="scientific">Candidatus Yanofskybacteria bacterium GW2011_GWC1_48_11</name>
    <dbReference type="NCBI Taxonomy" id="1619027"/>
    <lineage>
        <taxon>Bacteria</taxon>
        <taxon>Candidatus Yanofskyibacteriota</taxon>
    </lineage>
</organism>
<dbReference type="NCBIfam" id="TIGR00966">
    <property type="entry name" value="transloc_SecF"/>
    <property type="match status" value="1"/>
</dbReference>
<feature type="transmembrane region" description="Helical" evidence="10">
    <location>
        <begin position="121"/>
        <end position="140"/>
    </location>
</feature>
<dbReference type="Pfam" id="PF07549">
    <property type="entry name" value="Sec_GG"/>
    <property type="match status" value="1"/>
</dbReference>
<keyword evidence="2 10" id="KW-0813">Transport</keyword>
<feature type="transmembrane region" description="Helical" evidence="10">
    <location>
        <begin position="182"/>
        <end position="205"/>
    </location>
</feature>